<dbReference type="VEuPathDB" id="FungiDB:AMAG_18142"/>
<keyword evidence="3" id="KW-1185">Reference proteome</keyword>
<evidence type="ECO:0000256" key="1">
    <source>
        <dbReference type="SAM" id="MobiDB-lite"/>
    </source>
</evidence>
<feature type="compositionally biased region" description="Basic residues" evidence="1">
    <location>
        <begin position="12"/>
        <end position="24"/>
    </location>
</feature>
<reference evidence="2 3" key="1">
    <citation type="submission" date="2009-11" db="EMBL/GenBank/DDBJ databases">
        <title>Annotation of Allomyces macrogynus ATCC 38327.</title>
        <authorList>
            <consortium name="The Broad Institute Genome Sequencing Platform"/>
            <person name="Russ C."/>
            <person name="Cuomo C."/>
            <person name="Burger G."/>
            <person name="Gray M.W."/>
            <person name="Holland P.W.H."/>
            <person name="King N."/>
            <person name="Lang F.B.F."/>
            <person name="Roger A.J."/>
            <person name="Ruiz-Trillo I."/>
            <person name="Young S.K."/>
            <person name="Zeng Q."/>
            <person name="Gargeya S."/>
            <person name="Fitzgerald M."/>
            <person name="Haas B."/>
            <person name="Abouelleil A."/>
            <person name="Alvarado L."/>
            <person name="Arachchi H.M."/>
            <person name="Berlin A."/>
            <person name="Chapman S.B."/>
            <person name="Gearin G."/>
            <person name="Goldberg J."/>
            <person name="Griggs A."/>
            <person name="Gujja S."/>
            <person name="Hansen M."/>
            <person name="Heiman D."/>
            <person name="Howarth C."/>
            <person name="Larimer J."/>
            <person name="Lui A."/>
            <person name="MacDonald P.J.P."/>
            <person name="McCowen C."/>
            <person name="Montmayeur A."/>
            <person name="Murphy C."/>
            <person name="Neiman D."/>
            <person name="Pearson M."/>
            <person name="Priest M."/>
            <person name="Roberts A."/>
            <person name="Saif S."/>
            <person name="Shea T."/>
            <person name="Sisk P."/>
            <person name="Stolte C."/>
            <person name="Sykes S."/>
            <person name="Wortman J."/>
            <person name="Nusbaum C."/>
            <person name="Birren B."/>
        </authorList>
    </citation>
    <scope>NUCLEOTIDE SEQUENCE [LARGE SCALE GENOMIC DNA]</scope>
    <source>
        <strain evidence="2 3">ATCC 38327</strain>
    </source>
</reference>
<dbReference type="EMBL" id="GG745334">
    <property type="protein sequence ID" value="KNE59296.1"/>
    <property type="molecule type" value="Genomic_DNA"/>
</dbReference>
<gene>
    <name evidence="2" type="ORF">AMAG_18142</name>
</gene>
<dbReference type="AlphaFoldDB" id="A0A0L0SA03"/>
<dbReference type="Proteomes" id="UP000054350">
    <property type="component" value="Unassembled WGS sequence"/>
</dbReference>
<sequence>MPGSPGGASLAIKHHHHHHHHHHHDNAIDADTSDANDACSERDCLVAAMDQQLAAAPSPTPASDSNPLLDFPRERPQPPTTPSIFSFASSNHNGSSRAAGCLAPLAALLATCCGGGTTLGRSRTHGAEVVPHHILVHVDFDARAGHAADDLND</sequence>
<organism evidence="2 3">
    <name type="scientific">Allomyces macrogynus (strain ATCC 38327)</name>
    <name type="common">Allomyces javanicus var. macrogynus</name>
    <dbReference type="NCBI Taxonomy" id="578462"/>
    <lineage>
        <taxon>Eukaryota</taxon>
        <taxon>Fungi</taxon>
        <taxon>Fungi incertae sedis</taxon>
        <taxon>Blastocladiomycota</taxon>
        <taxon>Blastocladiomycetes</taxon>
        <taxon>Blastocladiales</taxon>
        <taxon>Blastocladiaceae</taxon>
        <taxon>Allomyces</taxon>
    </lineage>
</organism>
<feature type="compositionally biased region" description="Low complexity" evidence="1">
    <location>
        <begin position="54"/>
        <end position="67"/>
    </location>
</feature>
<feature type="region of interest" description="Disordered" evidence="1">
    <location>
        <begin position="50"/>
        <end position="88"/>
    </location>
</feature>
<accession>A0A0L0SA03</accession>
<feature type="region of interest" description="Disordered" evidence="1">
    <location>
        <begin position="1"/>
        <end position="34"/>
    </location>
</feature>
<reference evidence="3" key="2">
    <citation type="submission" date="2009-11" db="EMBL/GenBank/DDBJ databases">
        <title>The Genome Sequence of Allomyces macrogynus strain ATCC 38327.</title>
        <authorList>
            <consortium name="The Broad Institute Genome Sequencing Platform"/>
            <person name="Russ C."/>
            <person name="Cuomo C."/>
            <person name="Shea T."/>
            <person name="Young S.K."/>
            <person name="Zeng Q."/>
            <person name="Koehrsen M."/>
            <person name="Haas B."/>
            <person name="Borodovsky M."/>
            <person name="Guigo R."/>
            <person name="Alvarado L."/>
            <person name="Berlin A."/>
            <person name="Borenstein D."/>
            <person name="Chen Z."/>
            <person name="Engels R."/>
            <person name="Freedman E."/>
            <person name="Gellesch M."/>
            <person name="Goldberg J."/>
            <person name="Griggs A."/>
            <person name="Gujja S."/>
            <person name="Heiman D."/>
            <person name="Hepburn T."/>
            <person name="Howarth C."/>
            <person name="Jen D."/>
            <person name="Larson L."/>
            <person name="Lewis B."/>
            <person name="Mehta T."/>
            <person name="Park D."/>
            <person name="Pearson M."/>
            <person name="Roberts A."/>
            <person name="Saif S."/>
            <person name="Shenoy N."/>
            <person name="Sisk P."/>
            <person name="Stolte C."/>
            <person name="Sykes S."/>
            <person name="Walk T."/>
            <person name="White J."/>
            <person name="Yandava C."/>
            <person name="Burger G."/>
            <person name="Gray M.W."/>
            <person name="Holland P.W.H."/>
            <person name="King N."/>
            <person name="Lang F.B.F."/>
            <person name="Roger A.J."/>
            <person name="Ruiz-Trillo I."/>
            <person name="Lander E."/>
            <person name="Nusbaum C."/>
        </authorList>
    </citation>
    <scope>NUCLEOTIDE SEQUENCE [LARGE SCALE GENOMIC DNA]</scope>
    <source>
        <strain evidence="3">ATCC 38327</strain>
    </source>
</reference>
<proteinExistence type="predicted"/>
<evidence type="ECO:0000313" key="3">
    <source>
        <dbReference type="Proteomes" id="UP000054350"/>
    </source>
</evidence>
<protein>
    <submittedName>
        <fullName evidence="2">Uncharacterized protein</fullName>
    </submittedName>
</protein>
<evidence type="ECO:0000313" key="2">
    <source>
        <dbReference type="EMBL" id="KNE59296.1"/>
    </source>
</evidence>
<name>A0A0L0SA03_ALLM3</name>